<dbReference type="OrthoDB" id="7224763at2"/>
<gene>
    <name evidence="1" type="ORF">FJU11_14965</name>
</gene>
<evidence type="ECO:0000313" key="1">
    <source>
        <dbReference type="EMBL" id="TPW26374.1"/>
    </source>
</evidence>
<accession>A0A506U059</accession>
<evidence type="ECO:0000313" key="2">
    <source>
        <dbReference type="Proteomes" id="UP000320314"/>
    </source>
</evidence>
<proteinExistence type="predicted"/>
<organism evidence="1 2">
    <name type="scientific">Pararhizobium mangrovi</name>
    <dbReference type="NCBI Taxonomy" id="2590452"/>
    <lineage>
        <taxon>Bacteria</taxon>
        <taxon>Pseudomonadati</taxon>
        <taxon>Pseudomonadota</taxon>
        <taxon>Alphaproteobacteria</taxon>
        <taxon>Hyphomicrobiales</taxon>
        <taxon>Rhizobiaceae</taxon>
        <taxon>Rhizobium/Agrobacterium group</taxon>
        <taxon>Pararhizobium</taxon>
    </lineage>
</organism>
<dbReference type="AlphaFoldDB" id="A0A506U059"/>
<dbReference type="Proteomes" id="UP000320314">
    <property type="component" value="Unassembled WGS sequence"/>
</dbReference>
<reference evidence="1 2" key="1">
    <citation type="submission" date="2019-06" db="EMBL/GenBank/DDBJ databases">
        <authorList>
            <person name="Li M."/>
        </authorList>
    </citation>
    <scope>NUCLEOTIDE SEQUENCE [LARGE SCALE GENOMIC DNA]</scope>
    <source>
        <strain evidence="1 2">BGMRC6574</strain>
    </source>
</reference>
<keyword evidence="2" id="KW-1185">Reference proteome</keyword>
<protein>
    <submittedName>
        <fullName evidence="1">Uncharacterized protein</fullName>
    </submittedName>
</protein>
<comment type="caution">
    <text evidence="1">The sequence shown here is derived from an EMBL/GenBank/DDBJ whole genome shotgun (WGS) entry which is preliminary data.</text>
</comment>
<sequence>MVRTGGLEPPRGFPLRIFVPSTAFAAADKPAFAVWTIPSPCAARSPRLGAARLVSTPSRLPPGLARDRQIKGFPEFEQFCTGSFPPGTQSFKSVASTDSATSA</sequence>
<name>A0A506U059_9HYPH</name>
<dbReference type="EMBL" id="VHLH01000031">
    <property type="protein sequence ID" value="TPW26374.1"/>
    <property type="molecule type" value="Genomic_DNA"/>
</dbReference>